<sequence>MTEDLCSPRFMPIWCPESLQLWWTVLSSLGLPHLFPSGAVSFHEWHCSCRLNVPREHRRGFDTIVTLSAWSI</sequence>
<dbReference type="AlphaFoldDB" id="A0A0E0LXJ7"/>
<dbReference type="HOGENOM" id="CLU_2726611_0_0_1"/>
<reference evidence="1" key="2">
    <citation type="submission" date="2018-05" db="EMBL/GenBank/DDBJ databases">
        <title>OpunRS2 (Oryza punctata Reference Sequence Version 2).</title>
        <authorList>
            <person name="Zhang J."/>
            <person name="Kudrna D."/>
            <person name="Lee S."/>
            <person name="Talag J."/>
            <person name="Welchert J."/>
            <person name="Wing R.A."/>
        </authorList>
    </citation>
    <scope>NUCLEOTIDE SEQUENCE [LARGE SCALE GENOMIC DNA]</scope>
</reference>
<dbReference type="Proteomes" id="UP000026962">
    <property type="component" value="Chromosome 8"/>
</dbReference>
<keyword evidence="2" id="KW-1185">Reference proteome</keyword>
<dbReference type="EnsemblPlants" id="OPUNC08G20420.1">
    <property type="protein sequence ID" value="OPUNC08G20420.1"/>
    <property type="gene ID" value="OPUNC08G20420"/>
</dbReference>
<evidence type="ECO:0000313" key="2">
    <source>
        <dbReference type="Proteomes" id="UP000026962"/>
    </source>
</evidence>
<proteinExistence type="predicted"/>
<evidence type="ECO:0000313" key="1">
    <source>
        <dbReference type="EnsemblPlants" id="OPUNC08G20420.1"/>
    </source>
</evidence>
<protein>
    <submittedName>
        <fullName evidence="1">Uncharacterized protein</fullName>
    </submittedName>
</protein>
<dbReference type="Gramene" id="OPUNC08G20420.1">
    <property type="protein sequence ID" value="OPUNC08G20420.1"/>
    <property type="gene ID" value="OPUNC08G20420"/>
</dbReference>
<accession>A0A0E0LXJ7</accession>
<organism evidence="1">
    <name type="scientific">Oryza punctata</name>
    <name type="common">Red rice</name>
    <dbReference type="NCBI Taxonomy" id="4537"/>
    <lineage>
        <taxon>Eukaryota</taxon>
        <taxon>Viridiplantae</taxon>
        <taxon>Streptophyta</taxon>
        <taxon>Embryophyta</taxon>
        <taxon>Tracheophyta</taxon>
        <taxon>Spermatophyta</taxon>
        <taxon>Magnoliopsida</taxon>
        <taxon>Liliopsida</taxon>
        <taxon>Poales</taxon>
        <taxon>Poaceae</taxon>
        <taxon>BOP clade</taxon>
        <taxon>Oryzoideae</taxon>
        <taxon>Oryzeae</taxon>
        <taxon>Oryzinae</taxon>
        <taxon>Oryza</taxon>
    </lineage>
</organism>
<name>A0A0E0LXJ7_ORYPU</name>
<reference evidence="1" key="1">
    <citation type="submission" date="2015-04" db="UniProtKB">
        <authorList>
            <consortium name="EnsemblPlants"/>
        </authorList>
    </citation>
    <scope>IDENTIFICATION</scope>
</reference>